<dbReference type="AlphaFoldDB" id="A0A6G4WCG4"/>
<protein>
    <submittedName>
        <fullName evidence="2">MaoC family dehydratase</fullName>
    </submittedName>
</protein>
<comment type="caution">
    <text evidence="2">The sequence shown here is derived from an EMBL/GenBank/DDBJ whole genome shotgun (WGS) entry which is preliminary data.</text>
</comment>
<dbReference type="PANTHER" id="PTHR42993:SF1">
    <property type="entry name" value="MAOC-LIKE DEHYDRATASE DOMAIN-CONTAINING PROTEIN"/>
    <property type="match status" value="1"/>
</dbReference>
<organism evidence="2 3">
    <name type="scientific">Allomesorhizobium camelthorni</name>
    <dbReference type="NCBI Taxonomy" id="475069"/>
    <lineage>
        <taxon>Bacteria</taxon>
        <taxon>Pseudomonadati</taxon>
        <taxon>Pseudomonadota</taxon>
        <taxon>Alphaproteobacteria</taxon>
        <taxon>Hyphomicrobiales</taxon>
        <taxon>Phyllobacteriaceae</taxon>
        <taxon>Allomesorhizobium</taxon>
    </lineage>
</organism>
<dbReference type="InterPro" id="IPR029069">
    <property type="entry name" value="HotDog_dom_sf"/>
</dbReference>
<dbReference type="SUPFAM" id="SSF54637">
    <property type="entry name" value="Thioesterase/thiol ester dehydrase-isomerase"/>
    <property type="match status" value="1"/>
</dbReference>
<dbReference type="PANTHER" id="PTHR42993">
    <property type="entry name" value="MAOC-LIKE DEHYDRATASE DOMAIN-CONTAINING PROTEIN"/>
    <property type="match status" value="1"/>
</dbReference>
<dbReference type="InterPro" id="IPR039375">
    <property type="entry name" value="NodN-like"/>
</dbReference>
<dbReference type="Proteomes" id="UP001642900">
    <property type="component" value="Unassembled WGS sequence"/>
</dbReference>
<dbReference type="Pfam" id="PF01575">
    <property type="entry name" value="MaoC_dehydratas"/>
    <property type="match status" value="1"/>
</dbReference>
<dbReference type="InterPro" id="IPR002539">
    <property type="entry name" value="MaoC-like_dom"/>
</dbReference>
<evidence type="ECO:0000313" key="2">
    <source>
        <dbReference type="EMBL" id="NGO51807.1"/>
    </source>
</evidence>
<proteinExistence type="predicted"/>
<evidence type="ECO:0000259" key="1">
    <source>
        <dbReference type="Pfam" id="PF01575"/>
    </source>
</evidence>
<evidence type="ECO:0000313" key="3">
    <source>
        <dbReference type="Proteomes" id="UP001642900"/>
    </source>
</evidence>
<name>A0A6G4WCG4_9HYPH</name>
<dbReference type="Gene3D" id="3.10.129.10">
    <property type="entry name" value="Hotdog Thioesterase"/>
    <property type="match status" value="1"/>
</dbReference>
<accession>A0A6G4WCG4</accession>
<reference evidence="2 3" key="1">
    <citation type="submission" date="2020-02" db="EMBL/GenBank/DDBJ databases">
        <title>Genome sequence of strain CCNWXJ40-4.</title>
        <authorList>
            <person name="Gao J."/>
            <person name="Sun J."/>
        </authorList>
    </citation>
    <scope>NUCLEOTIDE SEQUENCE [LARGE SCALE GENOMIC DNA]</scope>
    <source>
        <strain evidence="2 3">CCNWXJ 40-4</strain>
    </source>
</reference>
<feature type="domain" description="MaoC-like" evidence="1">
    <location>
        <begin position="18"/>
        <end position="117"/>
    </location>
</feature>
<sequence>MKPITVDQLVAGVGSEITSPWRIVTQQMINLFADATDDHQFIHCDPERAAAETPFGGTIAHGFLTLSLLSAMAYETIPPLEGAGMGINQGFENLKFVAPVKTGVRIRTKFVLADVKVRPSGWIQVAHEVTIEIEGSKKPALTARWLTLTMVEPEKATG</sequence>
<dbReference type="CDD" id="cd03450">
    <property type="entry name" value="NodN"/>
    <property type="match status" value="1"/>
</dbReference>
<gene>
    <name evidence="2" type="ORF">G6N73_11545</name>
</gene>
<keyword evidence="3" id="KW-1185">Reference proteome</keyword>
<dbReference type="EMBL" id="JAAKZF010000011">
    <property type="protein sequence ID" value="NGO51807.1"/>
    <property type="molecule type" value="Genomic_DNA"/>
</dbReference>